<evidence type="ECO:0000313" key="4">
    <source>
        <dbReference type="Proteomes" id="UP000265882"/>
    </source>
</evidence>
<name>A0A3A4NNG5_ABYX5</name>
<reference evidence="3 4" key="1">
    <citation type="journal article" date="2017" name="ISME J.">
        <title>Energy and carbon metabolisms in a deep terrestrial subsurface fluid microbial community.</title>
        <authorList>
            <person name="Momper L."/>
            <person name="Jungbluth S.P."/>
            <person name="Lee M.D."/>
            <person name="Amend J.P."/>
        </authorList>
    </citation>
    <scope>NUCLEOTIDE SEQUENCE [LARGE SCALE GENOMIC DNA]</scope>
    <source>
        <strain evidence="3">SURF_5</strain>
    </source>
</reference>
<dbReference type="EMBL" id="QZKU01000061">
    <property type="protein sequence ID" value="RJP22123.1"/>
    <property type="molecule type" value="Genomic_DNA"/>
</dbReference>
<evidence type="ECO:0000256" key="1">
    <source>
        <dbReference type="SAM" id="Phobius"/>
    </source>
</evidence>
<protein>
    <recommendedName>
        <fullName evidence="5">DUF4198 domain-containing protein</fullName>
    </recommendedName>
</protein>
<feature type="chain" id="PRO_5017454761" description="DUF4198 domain-containing protein" evidence="2">
    <location>
        <begin position="30"/>
        <end position="263"/>
    </location>
</feature>
<gene>
    <name evidence="3" type="ORF">C4520_08680</name>
</gene>
<comment type="caution">
    <text evidence="3">The sequence shown here is derived from an EMBL/GenBank/DDBJ whole genome shotgun (WGS) entry which is preliminary data.</text>
</comment>
<organism evidence="3 4">
    <name type="scientific">Abyssobacteria bacterium (strain SURF_5)</name>
    <dbReference type="NCBI Taxonomy" id="2093360"/>
    <lineage>
        <taxon>Bacteria</taxon>
        <taxon>Pseudomonadati</taxon>
        <taxon>Candidatus Hydrogenedentota</taxon>
        <taxon>Candidatus Abyssobacteria</taxon>
    </lineage>
</organism>
<evidence type="ECO:0008006" key="5">
    <source>
        <dbReference type="Google" id="ProtNLM"/>
    </source>
</evidence>
<keyword evidence="1" id="KW-0812">Transmembrane</keyword>
<evidence type="ECO:0000313" key="3">
    <source>
        <dbReference type="EMBL" id="RJP22123.1"/>
    </source>
</evidence>
<evidence type="ECO:0000256" key="2">
    <source>
        <dbReference type="SAM" id="SignalP"/>
    </source>
</evidence>
<keyword evidence="2" id="KW-0732">Signal</keyword>
<keyword evidence="1" id="KW-1133">Transmembrane helix</keyword>
<dbReference type="Pfam" id="PF09608">
    <property type="entry name" value="Alph_Pro_TM"/>
    <property type="match status" value="1"/>
</dbReference>
<dbReference type="PROSITE" id="PS51257">
    <property type="entry name" value="PROKAR_LIPOPROTEIN"/>
    <property type="match status" value="1"/>
</dbReference>
<accession>A0A3A4NNG5</accession>
<dbReference type="AlphaFoldDB" id="A0A3A4NNG5"/>
<feature type="transmembrane region" description="Helical" evidence="1">
    <location>
        <begin position="234"/>
        <end position="255"/>
    </location>
</feature>
<feature type="signal peptide" evidence="2">
    <location>
        <begin position="1"/>
        <end position="29"/>
    </location>
</feature>
<keyword evidence="1" id="KW-0472">Membrane</keyword>
<proteinExistence type="predicted"/>
<dbReference type="InterPro" id="IPR019088">
    <property type="entry name" value="CHP02186-rel_TM"/>
</dbReference>
<sequence length="263" mass="28369">MPGSLMKSTISLVMAAALACWWNAGHVMAAEPEVAISKDRIEISSFYHGTTITAEAFIPAGCQAALVVSSERKDHPLNQKGKVGPLWMNIGTATIKGAPETYFLFSSVDPLDSLAPGEVLEKHGLGYEALRAGVTVEHAQSQLDELFPEFLKLKEEAGLYRTSPSSINLEPTETGEKHLLAEIPIPANIPAGEYRVQLFCFNDREFSSNSSSKLTVVKVGLPEKVSALAFEHPAVYGILSILIAMAAGIFMGLIFGSKKKEPH</sequence>
<dbReference type="Proteomes" id="UP000265882">
    <property type="component" value="Unassembled WGS sequence"/>
</dbReference>